<proteinExistence type="inferred from homology"/>
<dbReference type="InterPro" id="IPR012944">
    <property type="entry name" value="SusD_RagB_dom"/>
</dbReference>
<evidence type="ECO:0000256" key="5">
    <source>
        <dbReference type="ARBA" id="ARBA00023237"/>
    </source>
</evidence>
<name>A0ABT3CUV9_9BACT</name>
<gene>
    <name evidence="8" type="ORF">N7U62_12060</name>
</gene>
<comment type="caution">
    <text evidence="8">The sequence shown here is derived from an EMBL/GenBank/DDBJ whole genome shotgun (WGS) entry which is preliminary data.</text>
</comment>
<organism evidence="8 9">
    <name type="scientific">Reichenbachiella ulvae</name>
    <dbReference type="NCBI Taxonomy" id="2980104"/>
    <lineage>
        <taxon>Bacteria</taxon>
        <taxon>Pseudomonadati</taxon>
        <taxon>Bacteroidota</taxon>
        <taxon>Cytophagia</taxon>
        <taxon>Cytophagales</taxon>
        <taxon>Reichenbachiellaceae</taxon>
        <taxon>Reichenbachiella</taxon>
    </lineage>
</organism>
<sequence>MKLKIYIVAMLGIVFSACQDDLLTKLPETVVSSGDFYKTAEDFQQATVGMYAPLRELYGTGLGNDDFGDWTIDEMRSDNTCFIYNFNRGFAGIEQYDQFIDDANGAGAGNKYNNDYIIIGRANQILDKIDGADIDEAAKNNFKGQALFMRAFAYFDLIQHFGAVPLILNPPTSYEETGSPRVSTEEIYAEILADVELAATLLPDRASQAVGFVSNGAAYTLLGNMHLVREEWAAAEDALMQVSGYALMDDYASIFFPSNKNNTESIFEIQYWEDQSAGLASNFAYQFLPSLSNIGVVPGFPNGYANGAGGWNIPTPDLLAAYEPGDLRLDASVGYITADTYVNTPYIKKFVHGSNIAPNTNNNWPVYRYAEVLLMIAEAKNEQGEADALTYLNMVHAHSRTGLAPIAAASQAQLRDLIMQERRIELAFENKRWLDLVRTDQAVAVMNAHGAEILADPQAYYYPVGVEPPAGAYQVTTEDLLLPIPQREIRINPEIGQEDQNPGY</sequence>
<dbReference type="RefSeq" id="WP_264138228.1">
    <property type="nucleotide sequence ID" value="NZ_JAOYOD010000001.1"/>
</dbReference>
<keyword evidence="3" id="KW-0732">Signal</keyword>
<dbReference type="Pfam" id="PF14322">
    <property type="entry name" value="SusD-like_3"/>
    <property type="match status" value="1"/>
</dbReference>
<comment type="subcellular location">
    <subcellularLocation>
        <location evidence="1">Cell outer membrane</location>
    </subcellularLocation>
</comment>
<reference evidence="8 9" key="1">
    <citation type="submission" date="2022-10" db="EMBL/GenBank/DDBJ databases">
        <title>Comparative genomics and taxonomic characterization of three novel marine species of genus Reichenbachiella exhibiting antioxidant and polysaccharide degradation activities.</title>
        <authorList>
            <person name="Muhammad N."/>
            <person name="Lee Y.-J."/>
            <person name="Ko J."/>
            <person name="Kim S.-G."/>
        </authorList>
    </citation>
    <scope>NUCLEOTIDE SEQUENCE [LARGE SCALE GENOMIC DNA]</scope>
    <source>
        <strain evidence="8 9">ABR2-5</strain>
    </source>
</reference>
<keyword evidence="9" id="KW-1185">Reference proteome</keyword>
<protein>
    <submittedName>
        <fullName evidence="8">RagB/SusD family nutrient uptake outer membrane protein</fullName>
    </submittedName>
</protein>
<dbReference type="Pfam" id="PF07980">
    <property type="entry name" value="SusD_RagB"/>
    <property type="match status" value="1"/>
</dbReference>
<dbReference type="InterPro" id="IPR033985">
    <property type="entry name" value="SusD-like_N"/>
</dbReference>
<evidence type="ECO:0000313" key="9">
    <source>
        <dbReference type="Proteomes" id="UP001300692"/>
    </source>
</evidence>
<evidence type="ECO:0000256" key="4">
    <source>
        <dbReference type="ARBA" id="ARBA00023136"/>
    </source>
</evidence>
<evidence type="ECO:0000259" key="7">
    <source>
        <dbReference type="Pfam" id="PF14322"/>
    </source>
</evidence>
<evidence type="ECO:0000313" key="8">
    <source>
        <dbReference type="EMBL" id="MCV9387404.1"/>
    </source>
</evidence>
<comment type="similarity">
    <text evidence="2">Belongs to the SusD family.</text>
</comment>
<evidence type="ECO:0000256" key="1">
    <source>
        <dbReference type="ARBA" id="ARBA00004442"/>
    </source>
</evidence>
<dbReference type="EMBL" id="JAOYOD010000001">
    <property type="protein sequence ID" value="MCV9387404.1"/>
    <property type="molecule type" value="Genomic_DNA"/>
</dbReference>
<evidence type="ECO:0000256" key="2">
    <source>
        <dbReference type="ARBA" id="ARBA00006275"/>
    </source>
</evidence>
<dbReference type="Proteomes" id="UP001300692">
    <property type="component" value="Unassembled WGS sequence"/>
</dbReference>
<dbReference type="InterPro" id="IPR011990">
    <property type="entry name" value="TPR-like_helical_dom_sf"/>
</dbReference>
<keyword evidence="5" id="KW-0998">Cell outer membrane</keyword>
<evidence type="ECO:0000256" key="3">
    <source>
        <dbReference type="ARBA" id="ARBA00022729"/>
    </source>
</evidence>
<dbReference type="CDD" id="cd08977">
    <property type="entry name" value="SusD"/>
    <property type="match status" value="1"/>
</dbReference>
<dbReference type="SUPFAM" id="SSF48452">
    <property type="entry name" value="TPR-like"/>
    <property type="match status" value="1"/>
</dbReference>
<evidence type="ECO:0000259" key="6">
    <source>
        <dbReference type="Pfam" id="PF07980"/>
    </source>
</evidence>
<feature type="domain" description="SusD-like N-terminal" evidence="7">
    <location>
        <begin position="106"/>
        <end position="225"/>
    </location>
</feature>
<dbReference type="PROSITE" id="PS51257">
    <property type="entry name" value="PROKAR_LIPOPROTEIN"/>
    <property type="match status" value="1"/>
</dbReference>
<feature type="domain" description="RagB/SusD" evidence="6">
    <location>
        <begin position="343"/>
        <end position="504"/>
    </location>
</feature>
<dbReference type="Gene3D" id="1.25.40.390">
    <property type="match status" value="1"/>
</dbReference>
<accession>A0ABT3CUV9</accession>
<keyword evidence="4" id="KW-0472">Membrane</keyword>